<keyword evidence="10" id="KW-0472">Membrane</keyword>
<feature type="transmembrane region" description="Helical" evidence="10">
    <location>
        <begin position="108"/>
        <end position="127"/>
    </location>
</feature>
<feature type="compositionally biased region" description="Basic and acidic residues" evidence="9">
    <location>
        <begin position="32"/>
        <end position="48"/>
    </location>
</feature>
<feature type="transmembrane region" description="Helical" evidence="10">
    <location>
        <begin position="229"/>
        <end position="248"/>
    </location>
</feature>
<feature type="region of interest" description="Disordered" evidence="9">
    <location>
        <begin position="1"/>
        <end position="55"/>
    </location>
</feature>
<evidence type="ECO:0000256" key="7">
    <source>
        <dbReference type="ARBA" id="ARBA00047899"/>
    </source>
</evidence>
<comment type="catalytic activity">
    <reaction evidence="7">
        <text>L-threonyl-[protein] + ATP = O-phospho-L-threonyl-[protein] + ADP + H(+)</text>
        <dbReference type="Rhea" id="RHEA:46608"/>
        <dbReference type="Rhea" id="RHEA-COMP:11060"/>
        <dbReference type="Rhea" id="RHEA-COMP:11605"/>
        <dbReference type="ChEBI" id="CHEBI:15378"/>
        <dbReference type="ChEBI" id="CHEBI:30013"/>
        <dbReference type="ChEBI" id="CHEBI:30616"/>
        <dbReference type="ChEBI" id="CHEBI:61977"/>
        <dbReference type="ChEBI" id="CHEBI:456216"/>
        <dbReference type="EC" id="2.7.11.1"/>
    </reaction>
</comment>
<feature type="transmembrane region" description="Helical" evidence="10">
    <location>
        <begin position="57"/>
        <end position="77"/>
    </location>
</feature>
<dbReference type="EC" id="2.7.11.1" evidence="1"/>
<name>A0A1G9XXP2_9ACTN</name>
<evidence type="ECO:0000256" key="10">
    <source>
        <dbReference type="SAM" id="Phobius"/>
    </source>
</evidence>
<dbReference type="InterPro" id="IPR018934">
    <property type="entry name" value="RIO_dom"/>
</dbReference>
<dbReference type="STRING" id="1137991.SAMN05660642_03800"/>
<accession>A0A1G9XXP2</accession>
<evidence type="ECO:0000256" key="1">
    <source>
        <dbReference type="ARBA" id="ARBA00012513"/>
    </source>
</evidence>
<sequence>MTGDAGPEAGPVADGTPARRTLAPVTGARRPAWPDEDRHRRPSGDDRPGHRRPPPGTWPWAAALVVAVVLLSLGGGWTRGLAGLDQAVRESLAPPGRPPGWATDLGRLGAALGYRVLWIPTALVLVWTARWRHLLVYVGSISLMAATAQVASGDAALIRDVRDSVTGSAVGIILPAWPVIVLATVATGSLFVLTPSGRARRWGWLVVAGLVGGLATVRVALLLDTAADALLSAVVGAAAAALAFRLLAPEHAFPVTYRRQVRAHLRLHRERTERIRAAVRDQLGIEIDEIKPYRLDGSAGSTPCRLHLAEGPPEHLFGKLYATTHLRSDRWYKWARVLRYGRLEDEAPFSSVRRLVEHEDYMLRLLRDGGVRVPEPVGVVEVVPGREYLLVTELVPDAVEVLDSGLDDAVVDDALRQVRRLWAAGTAHRDVKPSNVLVQGSRVYLVDVSFGELRPSRWRQAVDLADMVLTLALAAGPRRVVERAQAFFTPDELAEALAATSPMTIPRQLARRLAEADGDLVEDLRAMLPPHPTIRVQRWSVRRVLLAAATLGGTVLVALLFALNLRAGGLL</sequence>
<feature type="transmembrane region" description="Helical" evidence="10">
    <location>
        <begin position="172"/>
        <end position="193"/>
    </location>
</feature>
<dbReference type="InterPro" id="IPR011009">
    <property type="entry name" value="Kinase-like_dom_sf"/>
</dbReference>
<feature type="domain" description="RIO-type" evidence="11">
    <location>
        <begin position="347"/>
        <end position="449"/>
    </location>
</feature>
<keyword evidence="6" id="KW-0067">ATP-binding</keyword>
<evidence type="ECO:0000256" key="9">
    <source>
        <dbReference type="SAM" id="MobiDB-lite"/>
    </source>
</evidence>
<dbReference type="GO" id="GO:0004674">
    <property type="term" value="F:protein serine/threonine kinase activity"/>
    <property type="evidence" value="ECO:0007669"/>
    <property type="project" value="UniProtKB-KW"/>
</dbReference>
<evidence type="ECO:0000256" key="4">
    <source>
        <dbReference type="ARBA" id="ARBA00022741"/>
    </source>
</evidence>
<evidence type="ECO:0000256" key="2">
    <source>
        <dbReference type="ARBA" id="ARBA00022527"/>
    </source>
</evidence>
<evidence type="ECO:0000313" key="12">
    <source>
        <dbReference type="EMBL" id="SDN01524.1"/>
    </source>
</evidence>
<proteinExistence type="predicted"/>
<comment type="catalytic activity">
    <reaction evidence="8">
        <text>L-seryl-[protein] + ATP = O-phospho-L-seryl-[protein] + ADP + H(+)</text>
        <dbReference type="Rhea" id="RHEA:17989"/>
        <dbReference type="Rhea" id="RHEA-COMP:9863"/>
        <dbReference type="Rhea" id="RHEA-COMP:11604"/>
        <dbReference type="ChEBI" id="CHEBI:15378"/>
        <dbReference type="ChEBI" id="CHEBI:29999"/>
        <dbReference type="ChEBI" id="CHEBI:30616"/>
        <dbReference type="ChEBI" id="CHEBI:83421"/>
        <dbReference type="ChEBI" id="CHEBI:456216"/>
        <dbReference type="EC" id="2.7.11.1"/>
    </reaction>
</comment>
<reference evidence="13" key="1">
    <citation type="submission" date="2016-10" db="EMBL/GenBank/DDBJ databases">
        <authorList>
            <person name="Varghese N."/>
            <person name="Submissions S."/>
        </authorList>
    </citation>
    <scope>NUCLEOTIDE SEQUENCE [LARGE SCALE GENOMIC DNA]</scope>
    <source>
        <strain evidence="13">DSM 45419</strain>
    </source>
</reference>
<evidence type="ECO:0000256" key="8">
    <source>
        <dbReference type="ARBA" id="ARBA00048679"/>
    </source>
</evidence>
<evidence type="ECO:0000256" key="5">
    <source>
        <dbReference type="ARBA" id="ARBA00022777"/>
    </source>
</evidence>
<dbReference type="EMBL" id="FNHE01000011">
    <property type="protein sequence ID" value="SDN01524.1"/>
    <property type="molecule type" value="Genomic_DNA"/>
</dbReference>
<feature type="transmembrane region" description="Helical" evidence="10">
    <location>
        <begin position="202"/>
        <end position="223"/>
    </location>
</feature>
<keyword evidence="4" id="KW-0547">Nucleotide-binding</keyword>
<organism evidence="12 13">
    <name type="scientific">Geodermatophilus siccatus</name>
    <dbReference type="NCBI Taxonomy" id="1137991"/>
    <lineage>
        <taxon>Bacteria</taxon>
        <taxon>Bacillati</taxon>
        <taxon>Actinomycetota</taxon>
        <taxon>Actinomycetes</taxon>
        <taxon>Geodermatophilales</taxon>
        <taxon>Geodermatophilaceae</taxon>
        <taxon>Geodermatophilus</taxon>
    </lineage>
</organism>
<dbReference type="OrthoDB" id="5174176at2"/>
<dbReference type="SUPFAM" id="SSF56112">
    <property type="entry name" value="Protein kinase-like (PK-like)"/>
    <property type="match status" value="1"/>
</dbReference>
<dbReference type="Proteomes" id="UP000198680">
    <property type="component" value="Unassembled WGS sequence"/>
</dbReference>
<keyword evidence="10" id="KW-1133">Transmembrane helix</keyword>
<dbReference type="Gene3D" id="1.10.510.10">
    <property type="entry name" value="Transferase(Phosphotransferase) domain 1"/>
    <property type="match status" value="1"/>
</dbReference>
<gene>
    <name evidence="12" type="ORF">SAMN05660642_03800</name>
</gene>
<keyword evidence="2" id="KW-0723">Serine/threonine-protein kinase</keyword>
<keyword evidence="3" id="KW-0808">Transferase</keyword>
<evidence type="ECO:0000313" key="13">
    <source>
        <dbReference type="Proteomes" id="UP000198680"/>
    </source>
</evidence>
<dbReference type="AlphaFoldDB" id="A0A1G9XXP2"/>
<keyword evidence="13" id="KW-1185">Reference proteome</keyword>
<feature type="transmembrane region" description="Helical" evidence="10">
    <location>
        <begin position="544"/>
        <end position="565"/>
    </location>
</feature>
<dbReference type="Pfam" id="PF01163">
    <property type="entry name" value="RIO1"/>
    <property type="match status" value="1"/>
</dbReference>
<evidence type="ECO:0000256" key="6">
    <source>
        <dbReference type="ARBA" id="ARBA00022840"/>
    </source>
</evidence>
<evidence type="ECO:0000256" key="3">
    <source>
        <dbReference type="ARBA" id="ARBA00022679"/>
    </source>
</evidence>
<dbReference type="RefSeq" id="WP_091222036.1">
    <property type="nucleotide sequence ID" value="NZ_FNHE01000011.1"/>
</dbReference>
<protein>
    <recommendedName>
        <fullName evidence="1">non-specific serine/threonine protein kinase</fullName>
        <ecNumber evidence="1">2.7.11.1</ecNumber>
    </recommendedName>
</protein>
<dbReference type="GO" id="GO:0005524">
    <property type="term" value="F:ATP binding"/>
    <property type="evidence" value="ECO:0007669"/>
    <property type="project" value="UniProtKB-KW"/>
</dbReference>
<keyword evidence="5" id="KW-0418">Kinase</keyword>
<feature type="transmembrane region" description="Helical" evidence="10">
    <location>
        <begin position="134"/>
        <end position="152"/>
    </location>
</feature>
<evidence type="ECO:0000259" key="11">
    <source>
        <dbReference type="Pfam" id="PF01163"/>
    </source>
</evidence>
<keyword evidence="10" id="KW-0812">Transmembrane</keyword>